<feature type="region of interest" description="Disordered" evidence="2">
    <location>
        <begin position="71"/>
        <end position="98"/>
    </location>
</feature>
<dbReference type="PRINTS" id="PR00625">
    <property type="entry name" value="JDOMAIN"/>
</dbReference>
<evidence type="ECO:0000259" key="4">
    <source>
        <dbReference type="PROSITE" id="PS50076"/>
    </source>
</evidence>
<evidence type="ECO:0000256" key="3">
    <source>
        <dbReference type="SAM" id="Phobius"/>
    </source>
</evidence>
<organism evidence="5 6">
    <name type="scientific">Gillisia mitskevichiae</name>
    <dbReference type="NCBI Taxonomy" id="270921"/>
    <lineage>
        <taxon>Bacteria</taxon>
        <taxon>Pseudomonadati</taxon>
        <taxon>Bacteroidota</taxon>
        <taxon>Flavobacteriia</taxon>
        <taxon>Flavobacteriales</taxon>
        <taxon>Flavobacteriaceae</taxon>
        <taxon>Gillisia</taxon>
    </lineage>
</organism>
<dbReference type="SUPFAM" id="SSF46565">
    <property type="entry name" value="Chaperone J-domain"/>
    <property type="match status" value="1"/>
</dbReference>
<protein>
    <submittedName>
        <fullName evidence="5">DnaJ-like protein</fullName>
    </submittedName>
</protein>
<keyword evidence="1" id="KW-0143">Chaperone</keyword>
<dbReference type="AlphaFoldDB" id="A0A495NVM6"/>
<accession>A0A495NVM6</accession>
<dbReference type="InterPro" id="IPR051938">
    <property type="entry name" value="Apopto_cytoskel_mod"/>
</dbReference>
<reference evidence="5 6" key="1">
    <citation type="submission" date="2018-10" db="EMBL/GenBank/DDBJ databases">
        <title>Genomic Encyclopedia of Archaeal and Bacterial Type Strains, Phase II (KMG-II): from individual species to whole genera.</title>
        <authorList>
            <person name="Goeker M."/>
        </authorList>
    </citation>
    <scope>NUCLEOTIDE SEQUENCE [LARGE SCALE GENOMIC DNA]</scope>
    <source>
        <strain evidence="5 6">DSM 19839</strain>
    </source>
</reference>
<comment type="caution">
    <text evidence="5">The sequence shown here is derived from an EMBL/GenBank/DDBJ whole genome shotgun (WGS) entry which is preliminary data.</text>
</comment>
<proteinExistence type="predicted"/>
<feature type="transmembrane region" description="Helical" evidence="3">
    <location>
        <begin position="196"/>
        <end position="214"/>
    </location>
</feature>
<sequence>MKNYYSILNITKTASKEEIKKAYRLKAVKYHPDKHNGDDYFVHKFLEVQESYETLIDPVKREQFDLEYNDFYNDDESQNDKEEKEQFNQEKRKEKDKEEEFYYNPHKPFYSERDRGQNESPQFEPKVDHWGDQLDDQIDFFKLPSKIGKIISGYSTLLKSEKPKTKTTKFKRFSIAILIAIAISSLIIFGFGVESIIWILIWSVAPLALLLWIANANVQFKHYNTFIGVNGFARFTCEGSRENIVSSYEINFNEITDLLKVTQINKKNFNYTGTDFGFVWLKNGRLISEINGSHQSKEGKPDKWQDEFWVNEIAERYWTVYLLDNMEKDLDIKGYIEFNLISYNNDQYESLPYIRLGVGYIEFINSKENFKYNFNDIKSVGSKGSNLFIEHKNYKKKFYFFESGNKNGIPLRNLSNYQYFFKSFELLLGYKFD</sequence>
<name>A0A495NVM6_9FLAO</name>
<dbReference type="SMART" id="SM00271">
    <property type="entry name" value="DnaJ"/>
    <property type="match status" value="1"/>
</dbReference>
<dbReference type="InterPro" id="IPR036869">
    <property type="entry name" value="J_dom_sf"/>
</dbReference>
<dbReference type="EMBL" id="RBLG01000010">
    <property type="protein sequence ID" value="RKS42501.1"/>
    <property type="molecule type" value="Genomic_DNA"/>
</dbReference>
<keyword evidence="6" id="KW-1185">Reference proteome</keyword>
<dbReference type="Proteomes" id="UP000276282">
    <property type="component" value="Unassembled WGS sequence"/>
</dbReference>
<dbReference type="RefSeq" id="WP_121347076.1">
    <property type="nucleotide sequence ID" value="NZ_RBLG01000010.1"/>
</dbReference>
<dbReference type="Gene3D" id="1.10.287.110">
    <property type="entry name" value="DnaJ domain"/>
    <property type="match status" value="1"/>
</dbReference>
<evidence type="ECO:0000256" key="2">
    <source>
        <dbReference type="SAM" id="MobiDB-lite"/>
    </source>
</evidence>
<dbReference type="PROSITE" id="PS50076">
    <property type="entry name" value="DNAJ_2"/>
    <property type="match status" value="1"/>
</dbReference>
<dbReference type="CDD" id="cd06257">
    <property type="entry name" value="DnaJ"/>
    <property type="match status" value="1"/>
</dbReference>
<feature type="transmembrane region" description="Helical" evidence="3">
    <location>
        <begin position="173"/>
        <end position="190"/>
    </location>
</feature>
<keyword evidence="3" id="KW-0472">Membrane</keyword>
<dbReference type="Pfam" id="PF00226">
    <property type="entry name" value="DnaJ"/>
    <property type="match status" value="1"/>
</dbReference>
<keyword evidence="3" id="KW-1133">Transmembrane helix</keyword>
<gene>
    <name evidence="5" type="ORF">BC962_3259</name>
</gene>
<keyword evidence="3" id="KW-0812">Transmembrane</keyword>
<feature type="compositionally biased region" description="Basic and acidic residues" evidence="2">
    <location>
        <begin position="78"/>
        <end position="98"/>
    </location>
</feature>
<evidence type="ECO:0000313" key="6">
    <source>
        <dbReference type="Proteomes" id="UP000276282"/>
    </source>
</evidence>
<dbReference type="OrthoDB" id="9779622at2"/>
<feature type="domain" description="J" evidence="4">
    <location>
        <begin position="3"/>
        <end position="68"/>
    </location>
</feature>
<evidence type="ECO:0000256" key="1">
    <source>
        <dbReference type="ARBA" id="ARBA00023186"/>
    </source>
</evidence>
<evidence type="ECO:0000313" key="5">
    <source>
        <dbReference type="EMBL" id="RKS42501.1"/>
    </source>
</evidence>
<dbReference type="InterPro" id="IPR001623">
    <property type="entry name" value="DnaJ_domain"/>
</dbReference>
<dbReference type="PANTHER" id="PTHR44145">
    <property type="entry name" value="DNAJ HOMOLOG SUBFAMILY A MEMBER 3, MITOCHONDRIAL"/>
    <property type="match status" value="1"/>
</dbReference>
<dbReference type="PANTHER" id="PTHR44145:SF3">
    <property type="entry name" value="DNAJ HOMOLOG SUBFAMILY A MEMBER 3, MITOCHONDRIAL"/>
    <property type="match status" value="1"/>
</dbReference>